<feature type="chain" id="PRO_5031222830" evidence="1">
    <location>
        <begin position="22"/>
        <end position="56"/>
    </location>
</feature>
<comment type="caution">
    <text evidence="2">The sequence shown here is derived from an EMBL/GenBank/DDBJ whole genome shotgun (WGS) entry which is preliminary data.</text>
</comment>
<organism evidence="2 3">
    <name type="scientific">Aminobacter aganoensis</name>
    <dbReference type="NCBI Taxonomy" id="83264"/>
    <lineage>
        <taxon>Bacteria</taxon>
        <taxon>Pseudomonadati</taxon>
        <taxon>Pseudomonadota</taxon>
        <taxon>Alphaproteobacteria</taxon>
        <taxon>Hyphomicrobiales</taxon>
        <taxon>Phyllobacteriaceae</taxon>
        <taxon>Aminobacter</taxon>
    </lineage>
</organism>
<gene>
    <name evidence="2" type="ORF">GGR00_001134</name>
</gene>
<evidence type="ECO:0000256" key="1">
    <source>
        <dbReference type="SAM" id="SignalP"/>
    </source>
</evidence>
<keyword evidence="1" id="KW-0732">Signal</keyword>
<evidence type="ECO:0000313" key="3">
    <source>
        <dbReference type="Proteomes" id="UP000536262"/>
    </source>
</evidence>
<evidence type="ECO:0000313" key="2">
    <source>
        <dbReference type="EMBL" id="MBB6353366.1"/>
    </source>
</evidence>
<name>A0A7X0F599_9HYPH</name>
<proteinExistence type="predicted"/>
<dbReference type="AlphaFoldDB" id="A0A7X0F599"/>
<dbReference type="EMBL" id="JACHOU010000002">
    <property type="protein sequence ID" value="MBB6353366.1"/>
    <property type="molecule type" value="Genomic_DNA"/>
</dbReference>
<keyword evidence="3" id="KW-1185">Reference proteome</keyword>
<reference evidence="2 3" key="1">
    <citation type="submission" date="2020-08" db="EMBL/GenBank/DDBJ databases">
        <title>Genomic Encyclopedia of Type Strains, Phase IV (KMG-IV): sequencing the most valuable type-strain genomes for metagenomic binning, comparative biology and taxonomic classification.</title>
        <authorList>
            <person name="Goeker M."/>
        </authorList>
    </citation>
    <scope>NUCLEOTIDE SEQUENCE [LARGE SCALE GENOMIC DNA]</scope>
    <source>
        <strain evidence="2 3">DSM 7051</strain>
    </source>
</reference>
<protein>
    <submittedName>
        <fullName evidence="2">Uncharacterized protein</fullName>
    </submittedName>
</protein>
<dbReference type="RefSeq" id="WP_184117343.1">
    <property type="nucleotide sequence ID" value="NZ_BAABEG010000001.1"/>
</dbReference>
<sequence length="56" mass="6094">MLARRFTIVCLLSALFGIAFATIVAETSRPARSWDIGSVVPCVFEEGLTCKPPHSK</sequence>
<accession>A0A7X0F599</accession>
<dbReference type="Proteomes" id="UP000536262">
    <property type="component" value="Unassembled WGS sequence"/>
</dbReference>
<feature type="signal peptide" evidence="1">
    <location>
        <begin position="1"/>
        <end position="21"/>
    </location>
</feature>